<protein>
    <recommendedName>
        <fullName evidence="4">Prepilin-type N-terminal cleavage/methylation domain-containing protein</fullName>
    </recommendedName>
</protein>
<keyword evidence="1" id="KW-0472">Membrane</keyword>
<dbReference type="AlphaFoldDB" id="A0A128FG86"/>
<dbReference type="Proteomes" id="UP000071641">
    <property type="component" value="Unassembled WGS sequence"/>
</dbReference>
<name>A0A128FG86_9GAMM</name>
<evidence type="ECO:0000256" key="1">
    <source>
        <dbReference type="SAM" id="Phobius"/>
    </source>
</evidence>
<keyword evidence="3" id="KW-1185">Reference proteome</keyword>
<dbReference type="InterPro" id="IPR012902">
    <property type="entry name" value="N_methyl_site"/>
</dbReference>
<organism evidence="2 3">
    <name type="scientific">Grimontia celer</name>
    <dbReference type="NCBI Taxonomy" id="1796497"/>
    <lineage>
        <taxon>Bacteria</taxon>
        <taxon>Pseudomonadati</taxon>
        <taxon>Pseudomonadota</taxon>
        <taxon>Gammaproteobacteria</taxon>
        <taxon>Vibrionales</taxon>
        <taxon>Vibrionaceae</taxon>
        <taxon>Grimontia</taxon>
    </lineage>
</organism>
<dbReference type="STRING" id="1796497.GCE9029_04958"/>
<dbReference type="PROSITE" id="PS00409">
    <property type="entry name" value="PROKAR_NTER_METHYL"/>
    <property type="match status" value="1"/>
</dbReference>
<reference evidence="3" key="1">
    <citation type="submission" date="2016-02" db="EMBL/GenBank/DDBJ databases">
        <authorList>
            <person name="Rodrigo-Torres Lidia"/>
            <person name="Arahal R.David."/>
        </authorList>
    </citation>
    <scope>NUCLEOTIDE SEQUENCE [LARGE SCALE GENOMIC DNA]</scope>
    <source>
        <strain evidence="3">CECT 9029</strain>
    </source>
</reference>
<evidence type="ECO:0000313" key="3">
    <source>
        <dbReference type="Proteomes" id="UP000071641"/>
    </source>
</evidence>
<accession>A0A128FG86</accession>
<keyword evidence="1" id="KW-1133">Transmembrane helix</keyword>
<evidence type="ECO:0008006" key="4">
    <source>
        <dbReference type="Google" id="ProtNLM"/>
    </source>
</evidence>
<gene>
    <name evidence="2" type="ORF">GCE9029_04958</name>
</gene>
<keyword evidence="1" id="KW-0812">Transmembrane</keyword>
<dbReference type="EMBL" id="FIZX01000011">
    <property type="protein sequence ID" value="CZF85354.1"/>
    <property type="molecule type" value="Genomic_DNA"/>
</dbReference>
<dbReference type="OrthoDB" id="5917613at2"/>
<sequence length="142" mass="15666">MTSDKGFSLVETLIAILVVVLSGVGTLKLYSYLEVEKANALMFVEAKQLLENQIALIHTVNTIDGACKDKTFEDIQSCHLGDTAPFVVEVTQATPIEYENESGEEVPFAVVLEYQATWIDRNGIEQNLILPVSVSKFTNLLD</sequence>
<evidence type="ECO:0000313" key="2">
    <source>
        <dbReference type="EMBL" id="CZF85354.1"/>
    </source>
</evidence>
<feature type="transmembrane region" description="Helical" evidence="1">
    <location>
        <begin position="12"/>
        <end position="33"/>
    </location>
</feature>
<proteinExistence type="predicted"/>
<dbReference type="RefSeq" id="WP_062667874.1">
    <property type="nucleotide sequence ID" value="NZ_FIZX01000011.1"/>
</dbReference>